<feature type="compositionally biased region" description="Low complexity" evidence="15">
    <location>
        <begin position="313"/>
        <end position="328"/>
    </location>
</feature>
<dbReference type="GO" id="GO:0031623">
    <property type="term" value="P:receptor internalization"/>
    <property type="evidence" value="ECO:0000318"/>
    <property type="project" value="GO_Central"/>
</dbReference>
<dbReference type="GO" id="GO:0006886">
    <property type="term" value="P:intracellular protein transport"/>
    <property type="evidence" value="ECO:0007669"/>
    <property type="project" value="InterPro"/>
</dbReference>
<dbReference type="GO" id="GO:0015031">
    <property type="term" value="P:protein transport"/>
    <property type="evidence" value="ECO:0000318"/>
    <property type="project" value="GO_Central"/>
</dbReference>
<dbReference type="GO" id="GO:0007186">
    <property type="term" value="P:G protein-coupled receptor signaling pathway"/>
    <property type="evidence" value="ECO:0000318"/>
    <property type="project" value="GO_Central"/>
</dbReference>
<dbReference type="PANTHER" id="PTHR14076">
    <property type="entry name" value="RECEPTOR ACTIVITY MODIFYING PROTEIN RAMP"/>
    <property type="match status" value="1"/>
</dbReference>
<dbReference type="GO" id="GO:0032870">
    <property type="term" value="P:cellular response to hormone stimulus"/>
    <property type="evidence" value="ECO:0000318"/>
    <property type="project" value="GO_Central"/>
</dbReference>
<proteinExistence type="inferred from homology"/>
<dbReference type="InterPro" id="IPR000504">
    <property type="entry name" value="RRM_dom"/>
</dbReference>
<reference evidence="18" key="2">
    <citation type="submission" date="2025-08" db="UniProtKB">
        <authorList>
            <consortium name="Ensembl"/>
        </authorList>
    </citation>
    <scope>IDENTIFICATION</scope>
    <source>
        <strain evidence="18">broiler</strain>
    </source>
</reference>
<evidence type="ECO:0000256" key="2">
    <source>
        <dbReference type="ARBA" id="ARBA00007087"/>
    </source>
</evidence>
<keyword evidence="19" id="KW-1185">Reference proteome</keyword>
<feature type="domain" description="RRM" evidence="17">
    <location>
        <begin position="203"/>
        <end position="277"/>
    </location>
</feature>
<keyword evidence="14" id="KW-0694">RNA-binding</keyword>
<dbReference type="InterPro" id="IPR035979">
    <property type="entry name" value="RBD_domain_sf"/>
</dbReference>
<dbReference type="Proteomes" id="UP000000539">
    <property type="component" value="Chromosome 7"/>
</dbReference>
<organism evidence="18 19">
    <name type="scientific">Gallus gallus</name>
    <name type="common">Chicken</name>
    <dbReference type="NCBI Taxonomy" id="9031"/>
    <lineage>
        <taxon>Eukaryota</taxon>
        <taxon>Metazoa</taxon>
        <taxon>Chordata</taxon>
        <taxon>Craniata</taxon>
        <taxon>Vertebrata</taxon>
        <taxon>Euteleostomi</taxon>
        <taxon>Archelosauria</taxon>
        <taxon>Archosauria</taxon>
        <taxon>Dinosauria</taxon>
        <taxon>Saurischia</taxon>
        <taxon>Theropoda</taxon>
        <taxon>Coelurosauria</taxon>
        <taxon>Aves</taxon>
        <taxon>Neognathae</taxon>
        <taxon>Galloanserae</taxon>
        <taxon>Galliformes</taxon>
        <taxon>Phasianidae</taxon>
        <taxon>Phasianinae</taxon>
        <taxon>Gallus</taxon>
    </lineage>
</organism>
<dbReference type="Pfam" id="PF04901">
    <property type="entry name" value="RAMP"/>
    <property type="match status" value="1"/>
</dbReference>
<feature type="compositionally biased region" description="Polar residues" evidence="15">
    <location>
        <begin position="338"/>
        <end position="348"/>
    </location>
</feature>
<dbReference type="InterPro" id="IPR038126">
    <property type="entry name" value="RAMP_sf"/>
</dbReference>
<dbReference type="GeneTree" id="ENSGT00940000159224"/>
<name>A0A8V0Y808_CHICK</name>
<dbReference type="AlphaFoldDB" id="A0A8V0Y808"/>
<sequence>MCYQHCLKIYKLALEENACFSSYHGNTSANTEVGSSVTSVLEELKKDYSSMRAKIQMGTPLSTLPPLSVEIKLLPIVSSYVPYKLFREELCHGSVSGMRKAGFEASALQEIRTPVNMEKAQTTCLTDGQQPSDSASSRMSQEQGMQHGYVRNKEWNECWFDAKEDFAVTDFSVTPEEVGKHQEKQDTVGLREAKITEGANECTFVCIGGLSSSVSEGDLRSHFQKYQISVILLCADSDNHRCAVLGFKDTSAAKLAVEEMNKTKIKGKPISVELVSNPSENRSSAARILGKKLWCEALSVANSASSDQNETLPSASGSVGAPGASSASEKVPLLPRASLQTPCSTQVPSEAKRPKSSAKDSIRFLFAVNQKDTGENSLPKAPAAPCSTNSLEAFMSPNALNLSSFAKLMKKLKDIHPEASRDRIVDALLEVRKNNNGVLSGLSISSIMERASVILRKPRPACTGKGSVNQTVVANTSQAPVLRCQALLLVYPEAAGGAVRTRLISVKAKQARRTGTIARQLPARRQPGPSLLAMALLPRRFLCFVLAHHFIAATACHEAEYGRQIRERCLRPFKLSMEGIGQRLWCDWDETMGTYGELTNCTVAVAENLTCYWPNRLVDEFFVAVHSHYFRNCSPSGRALRDPPNSILCPFILVPILVTLLMTALVVWRSKRSEGIV</sequence>
<evidence type="ECO:0000256" key="10">
    <source>
        <dbReference type="ARBA" id="ARBA00023170"/>
    </source>
</evidence>
<evidence type="ECO:0000259" key="17">
    <source>
        <dbReference type="PROSITE" id="PS50102"/>
    </source>
</evidence>
<dbReference type="GO" id="GO:0009986">
    <property type="term" value="C:cell surface"/>
    <property type="evidence" value="ECO:0000318"/>
    <property type="project" value="GO_Central"/>
</dbReference>
<dbReference type="FunFam" id="1.10.150.510:FF:000002">
    <property type="entry name" value="Receptor activity-modifying protein 1"/>
    <property type="match status" value="1"/>
</dbReference>
<protein>
    <recommendedName>
        <fullName evidence="11">Receptor activity-modifying protein 1</fullName>
    </recommendedName>
</protein>
<evidence type="ECO:0000256" key="13">
    <source>
        <dbReference type="ARBA" id="ARBA00049674"/>
    </source>
</evidence>
<evidence type="ECO:0000256" key="8">
    <source>
        <dbReference type="ARBA" id="ARBA00023136"/>
    </source>
</evidence>
<feature type="region of interest" description="Disordered" evidence="15">
    <location>
        <begin position="122"/>
        <end position="146"/>
    </location>
</feature>
<keyword evidence="5 16" id="KW-0812">Transmembrane</keyword>
<gene>
    <name evidence="18" type="primary">RBM44</name>
</gene>
<comment type="similarity">
    <text evidence="2">Belongs to the RAMP family.</text>
</comment>
<evidence type="ECO:0000256" key="16">
    <source>
        <dbReference type="SAM" id="Phobius"/>
    </source>
</evidence>
<keyword evidence="6" id="KW-0732">Signal</keyword>
<evidence type="ECO:0000256" key="4">
    <source>
        <dbReference type="ARBA" id="ARBA00022475"/>
    </source>
</evidence>
<dbReference type="InterPro" id="IPR056870">
    <property type="entry name" value="TTC3/DZIP3/RBM44-like_helical"/>
</dbReference>
<evidence type="ECO:0000256" key="15">
    <source>
        <dbReference type="SAM" id="MobiDB-lite"/>
    </source>
</evidence>
<dbReference type="GO" id="GO:0005886">
    <property type="term" value="C:plasma membrane"/>
    <property type="evidence" value="ECO:0007669"/>
    <property type="project" value="UniProtKB-SubCell"/>
</dbReference>
<dbReference type="OrthoDB" id="9941526at2759"/>
<evidence type="ECO:0000256" key="3">
    <source>
        <dbReference type="ARBA" id="ARBA00022448"/>
    </source>
</evidence>
<dbReference type="SUPFAM" id="SSF54928">
    <property type="entry name" value="RNA-binding domain, RBD"/>
    <property type="match status" value="1"/>
</dbReference>
<dbReference type="Ensembl" id="ENSGALT00010029059.1">
    <property type="protein sequence ID" value="ENSGALP00010016818.1"/>
    <property type="gene ID" value="ENSGALG00010012120.1"/>
</dbReference>
<evidence type="ECO:0000256" key="6">
    <source>
        <dbReference type="ARBA" id="ARBA00022729"/>
    </source>
</evidence>
<dbReference type="PANTHER" id="PTHR14076:SF3">
    <property type="entry name" value="RECEPTOR ACTIVITY-MODIFYING PROTEIN 1"/>
    <property type="match status" value="1"/>
</dbReference>
<evidence type="ECO:0000313" key="18">
    <source>
        <dbReference type="Ensembl" id="ENSGALP00010016818.1"/>
    </source>
</evidence>
<dbReference type="SMART" id="SM00360">
    <property type="entry name" value="RRM"/>
    <property type="match status" value="1"/>
</dbReference>
<comment type="function">
    <text evidence="12">Accessory protein that interacts with and modulates the function of G-protein coupled receptors including calcitonin gene-related peptide type 1 receptor (CALCRL) and calcitonin receptor (CALCR). Required for the transport of CALCRL to the plasma membrane. Together with CALCRL, form the receptor complex for the calcitonin gene-related peptides CGRP1/CALCA and CGRP2/CALCB. Together with CALCR, form the AMYR1 receptor complex for amylin/IAPP and CGRP1/CALCA.</text>
</comment>
<feature type="transmembrane region" description="Helical" evidence="16">
    <location>
        <begin position="650"/>
        <end position="668"/>
    </location>
</feature>
<accession>A0A8V0Y808</accession>
<comment type="subcellular location">
    <subcellularLocation>
        <location evidence="1">Cell membrane</location>
        <topology evidence="1">Single-pass type I membrane protein</topology>
    </subcellularLocation>
</comment>
<dbReference type="GO" id="GO:0003723">
    <property type="term" value="F:RNA binding"/>
    <property type="evidence" value="ECO:0007669"/>
    <property type="project" value="UniProtKB-UniRule"/>
</dbReference>
<feature type="region of interest" description="Disordered" evidence="15">
    <location>
        <begin position="306"/>
        <end position="358"/>
    </location>
</feature>
<evidence type="ECO:0000256" key="14">
    <source>
        <dbReference type="PROSITE-ProRule" id="PRU00176"/>
    </source>
</evidence>
<keyword evidence="10" id="KW-0675">Receptor</keyword>
<reference evidence="18" key="3">
    <citation type="submission" date="2025-09" db="UniProtKB">
        <authorList>
            <consortium name="Ensembl"/>
        </authorList>
    </citation>
    <scope>IDENTIFICATION</scope>
    <source>
        <strain evidence="18">broiler</strain>
    </source>
</reference>
<evidence type="ECO:0000313" key="19">
    <source>
        <dbReference type="Proteomes" id="UP000000539"/>
    </source>
</evidence>
<evidence type="ECO:0000256" key="1">
    <source>
        <dbReference type="ARBA" id="ARBA00004251"/>
    </source>
</evidence>
<evidence type="ECO:0000256" key="7">
    <source>
        <dbReference type="ARBA" id="ARBA00022989"/>
    </source>
</evidence>
<evidence type="ECO:0000256" key="11">
    <source>
        <dbReference type="ARBA" id="ARBA00041071"/>
    </source>
</evidence>
<dbReference type="GO" id="GO:0072659">
    <property type="term" value="P:protein localization to plasma membrane"/>
    <property type="evidence" value="ECO:0000318"/>
    <property type="project" value="GO_Central"/>
</dbReference>
<reference evidence="18" key="1">
    <citation type="submission" date="2020-11" db="EMBL/GenBank/DDBJ databases">
        <title>Gallus gallus (Chicken) genome, bGalGal1, GRCg7b, maternal haplotype autosomes + Z &amp; W.</title>
        <authorList>
            <person name="Warren W."/>
            <person name="Formenti G."/>
            <person name="Fedrigo O."/>
            <person name="Haase B."/>
            <person name="Mountcastle J."/>
            <person name="Balacco J."/>
            <person name="Tracey A."/>
            <person name="Schneider V."/>
            <person name="Okimoto R."/>
            <person name="Cheng H."/>
            <person name="Hawken R."/>
            <person name="Howe K."/>
            <person name="Jarvis E.D."/>
        </authorList>
    </citation>
    <scope>NUCLEOTIDE SEQUENCE [LARGE SCALE GENOMIC DNA]</scope>
    <source>
        <strain evidence="18">Broiler</strain>
    </source>
</reference>
<keyword evidence="9" id="KW-1015">Disulfide bond</keyword>
<dbReference type="InterPro" id="IPR006985">
    <property type="entry name" value="RAMP"/>
</dbReference>
<dbReference type="GO" id="GO:0015026">
    <property type="term" value="F:coreceptor activity"/>
    <property type="evidence" value="ECO:0000318"/>
    <property type="project" value="GO_Central"/>
</dbReference>
<evidence type="ECO:0000256" key="5">
    <source>
        <dbReference type="ARBA" id="ARBA00022692"/>
    </source>
</evidence>
<keyword evidence="7 16" id="KW-1133">Transmembrane helix</keyword>
<evidence type="ECO:0000256" key="9">
    <source>
        <dbReference type="ARBA" id="ARBA00023157"/>
    </source>
</evidence>
<dbReference type="Pfam" id="PF00076">
    <property type="entry name" value="RRM_1"/>
    <property type="match status" value="1"/>
</dbReference>
<feature type="compositionally biased region" description="Polar residues" evidence="15">
    <location>
        <begin position="122"/>
        <end position="144"/>
    </location>
</feature>
<dbReference type="GO" id="GO:0043235">
    <property type="term" value="C:receptor complex"/>
    <property type="evidence" value="ECO:0000318"/>
    <property type="project" value="GO_Central"/>
</dbReference>
<comment type="subunit">
    <text evidence="13">Heterodimer of CALCRL and RAMP1; the interaction induces allosteric modulation of CALCRL function and CGRP1/CALCA and CGRP2/CALCB ligand specificity. Heterodimer of CALCR and RAMP1; interaction forms the AMYR1 receptor complex for amylin/IAPP and CGRP1/CALCA ligands.</text>
</comment>
<dbReference type="GO" id="GO:0008277">
    <property type="term" value="P:regulation of G protein-coupled receptor signaling pathway"/>
    <property type="evidence" value="ECO:0007669"/>
    <property type="project" value="InterPro"/>
</dbReference>
<keyword evidence="4" id="KW-1003">Cell membrane</keyword>
<evidence type="ECO:0000256" key="12">
    <source>
        <dbReference type="ARBA" id="ARBA00049570"/>
    </source>
</evidence>
<dbReference type="Pfam" id="PF24905">
    <property type="entry name" value="TTC3_9th"/>
    <property type="match status" value="1"/>
</dbReference>
<dbReference type="GO" id="GO:0006816">
    <property type="term" value="P:calcium ion transport"/>
    <property type="evidence" value="ECO:0000318"/>
    <property type="project" value="GO_Central"/>
</dbReference>
<dbReference type="InterPro" id="IPR012677">
    <property type="entry name" value="Nucleotide-bd_a/b_plait_sf"/>
</dbReference>
<keyword evidence="8 16" id="KW-0472">Membrane</keyword>
<dbReference type="Gene3D" id="3.30.70.330">
    <property type="match status" value="1"/>
</dbReference>
<dbReference type="Gene3D" id="1.10.150.510">
    <property type="entry name" value="Receptor activity modifying family"/>
    <property type="match status" value="1"/>
</dbReference>
<dbReference type="PROSITE" id="PS50102">
    <property type="entry name" value="RRM"/>
    <property type="match status" value="1"/>
</dbReference>
<keyword evidence="3" id="KW-0813">Transport</keyword>